<comment type="caution">
    <text evidence="1">The sequence shown here is derived from an EMBL/GenBank/DDBJ whole genome shotgun (WGS) entry which is preliminary data.</text>
</comment>
<evidence type="ECO:0000313" key="2">
    <source>
        <dbReference type="Proteomes" id="UP000807353"/>
    </source>
</evidence>
<dbReference type="Proteomes" id="UP000807353">
    <property type="component" value="Unassembled WGS sequence"/>
</dbReference>
<evidence type="ECO:0000313" key="1">
    <source>
        <dbReference type="EMBL" id="KAF9455164.1"/>
    </source>
</evidence>
<accession>A0A9P5XQL0</accession>
<reference evidence="1" key="1">
    <citation type="submission" date="2020-11" db="EMBL/GenBank/DDBJ databases">
        <authorList>
            <consortium name="DOE Joint Genome Institute"/>
            <person name="Ahrendt S."/>
            <person name="Riley R."/>
            <person name="Andreopoulos W."/>
            <person name="Labutti K."/>
            <person name="Pangilinan J."/>
            <person name="Ruiz-Duenas F.J."/>
            <person name="Barrasa J.M."/>
            <person name="Sanchez-Garcia M."/>
            <person name="Camarero S."/>
            <person name="Miyauchi S."/>
            <person name="Serrano A."/>
            <person name="Linde D."/>
            <person name="Babiker R."/>
            <person name="Drula E."/>
            <person name="Ayuso-Fernandez I."/>
            <person name="Pacheco R."/>
            <person name="Padilla G."/>
            <person name="Ferreira P."/>
            <person name="Barriuso J."/>
            <person name="Kellner H."/>
            <person name="Castanera R."/>
            <person name="Alfaro M."/>
            <person name="Ramirez L."/>
            <person name="Pisabarro A.G."/>
            <person name="Kuo A."/>
            <person name="Tritt A."/>
            <person name="Lipzen A."/>
            <person name="He G."/>
            <person name="Yan M."/>
            <person name="Ng V."/>
            <person name="Cullen D."/>
            <person name="Martin F."/>
            <person name="Rosso M.-N."/>
            <person name="Henrissat B."/>
            <person name="Hibbett D."/>
            <person name="Martinez A.T."/>
            <person name="Grigoriev I.V."/>
        </authorList>
    </citation>
    <scope>NUCLEOTIDE SEQUENCE</scope>
    <source>
        <strain evidence="1">CBS 247.69</strain>
    </source>
</reference>
<dbReference type="EMBL" id="MU151007">
    <property type="protein sequence ID" value="KAF9455164.1"/>
    <property type="molecule type" value="Genomic_DNA"/>
</dbReference>
<gene>
    <name evidence="1" type="ORF">BDZ94DRAFT_1242450</name>
</gene>
<sequence length="174" mass="20337">LPYQPPFDFELPDYTEVGKTLLELAHSPPYENEPVPEMDFPVDQIKFIPWDMLDRPELGPDEDDPFYQTRSGVKVAPNIPAQLRTLAKGNRYLTANYTKKSQYYRKYHNKNNHIHFKNYIHFPHHRLEVCTMPVRRPTTSAAMYGSSIKKPVVTQDIIPIQGDLDIDDDFRFDV</sequence>
<organism evidence="1 2">
    <name type="scientific">Collybia nuda</name>
    <dbReference type="NCBI Taxonomy" id="64659"/>
    <lineage>
        <taxon>Eukaryota</taxon>
        <taxon>Fungi</taxon>
        <taxon>Dikarya</taxon>
        <taxon>Basidiomycota</taxon>
        <taxon>Agaricomycotina</taxon>
        <taxon>Agaricomycetes</taxon>
        <taxon>Agaricomycetidae</taxon>
        <taxon>Agaricales</taxon>
        <taxon>Tricholomatineae</taxon>
        <taxon>Clitocybaceae</taxon>
        <taxon>Collybia</taxon>
    </lineage>
</organism>
<protein>
    <submittedName>
        <fullName evidence="1">Uncharacterized protein</fullName>
    </submittedName>
</protein>
<proteinExistence type="predicted"/>
<feature type="non-terminal residue" evidence="1">
    <location>
        <position position="1"/>
    </location>
</feature>
<dbReference type="OrthoDB" id="3266915at2759"/>
<dbReference type="AlphaFoldDB" id="A0A9P5XQL0"/>
<name>A0A9P5XQL0_9AGAR</name>
<keyword evidence="2" id="KW-1185">Reference proteome</keyword>